<dbReference type="Pfam" id="PF11751">
    <property type="entry name" value="PorP_SprF"/>
    <property type="match status" value="1"/>
</dbReference>
<dbReference type="NCBIfam" id="TIGR03519">
    <property type="entry name" value="T9SS_PorP_fam"/>
    <property type="match status" value="1"/>
</dbReference>
<dbReference type="AlphaFoldDB" id="A0A939GAS7"/>
<proteinExistence type="predicted"/>
<protein>
    <submittedName>
        <fullName evidence="1">PorP/SprF family type IX secretion system membrane protein</fullName>
    </submittedName>
</protein>
<dbReference type="Proteomes" id="UP000664034">
    <property type="component" value="Unassembled WGS sequence"/>
</dbReference>
<sequence>MGKLVPHIIRIWLLTGFLVGLVGHSRVMAQKEVLYAQYLTNPMAINPALAGVREDFSMTLAFRGRLFSFLNRSAGQIAAPITQTFAGDGQLGTGPFGLGLQILNDRNSALGLGLICLGSNLSYRVDLPNLAKLYLGAQLGANILPITDLTSSVNTSTVLFSYGAGLYYDAEHVFAGLSVPELGRSAKSLLGLPQFTVNHPVFAQLGGKFDLSDDLRLLPSVLLTQTDGYPLAYDLNAKLWYAQRAAIGVSVRQNNVFYYKGPVSYVQASLDYQLSQNIRLGYTFNSTAPEAAPNSFQPQIHELIFRFTPNPNQLRFSYF</sequence>
<gene>
    <name evidence="1" type="ORF">J2I47_00185</name>
</gene>
<reference evidence="1" key="1">
    <citation type="submission" date="2021-03" db="EMBL/GenBank/DDBJ databases">
        <title>Fibrella sp. HMF5335 genome sequencing and assembly.</title>
        <authorList>
            <person name="Kang H."/>
            <person name="Kim H."/>
            <person name="Bae S."/>
            <person name="Joh K."/>
        </authorList>
    </citation>
    <scope>NUCLEOTIDE SEQUENCE</scope>
    <source>
        <strain evidence="1">HMF5335</strain>
    </source>
</reference>
<name>A0A939GAS7_9BACT</name>
<comment type="caution">
    <text evidence="1">The sequence shown here is derived from an EMBL/GenBank/DDBJ whole genome shotgun (WGS) entry which is preliminary data.</text>
</comment>
<dbReference type="EMBL" id="JAFMYV010000001">
    <property type="protein sequence ID" value="MBO0934951.1"/>
    <property type="molecule type" value="Genomic_DNA"/>
</dbReference>
<organism evidence="1 2">
    <name type="scientific">Fibrella rubiginis</name>
    <dbReference type="NCBI Taxonomy" id="2817060"/>
    <lineage>
        <taxon>Bacteria</taxon>
        <taxon>Pseudomonadati</taxon>
        <taxon>Bacteroidota</taxon>
        <taxon>Cytophagia</taxon>
        <taxon>Cytophagales</taxon>
        <taxon>Spirosomataceae</taxon>
        <taxon>Fibrella</taxon>
    </lineage>
</organism>
<evidence type="ECO:0000313" key="2">
    <source>
        <dbReference type="Proteomes" id="UP000664034"/>
    </source>
</evidence>
<accession>A0A939GAS7</accession>
<dbReference type="RefSeq" id="WP_207362527.1">
    <property type="nucleotide sequence ID" value="NZ_JAFMYV010000001.1"/>
</dbReference>
<keyword evidence="2" id="KW-1185">Reference proteome</keyword>
<dbReference type="InterPro" id="IPR019861">
    <property type="entry name" value="PorP/SprF_Bacteroidetes"/>
</dbReference>
<evidence type="ECO:0000313" key="1">
    <source>
        <dbReference type="EMBL" id="MBO0934951.1"/>
    </source>
</evidence>